<dbReference type="AlphaFoldDB" id="A0AAE0WWI0"/>
<dbReference type="Proteomes" id="UP001274830">
    <property type="component" value="Unassembled WGS sequence"/>
</dbReference>
<keyword evidence="8" id="KW-1185">Reference proteome</keyword>
<keyword evidence="4" id="KW-1015">Disulfide bond</keyword>
<dbReference type="EMBL" id="JAUTXT010000003">
    <property type="protein sequence ID" value="KAK3678816.1"/>
    <property type="molecule type" value="Genomic_DNA"/>
</dbReference>
<dbReference type="PANTHER" id="PTHR33353">
    <property type="entry name" value="PUTATIVE (AFU_ORTHOLOGUE AFUA_1G12560)-RELATED"/>
    <property type="match status" value="1"/>
</dbReference>
<sequence length="265" mass="28187">MHSVEVLGLLAATALPLVSAHGYLENAIIGGKTVFVGSPNWMYPGQNPAQQPGWYAYNQDDGFVSPSSYQNPDIVCHKNATPGNSYLTLTAGTTIGLQWNTWPDGHHGDVLNQMAAVSGDFSTIDKTALNFFAVELDGWHSGSNPGLWATDTLIANNFTGMLTIPANLAPGNYVLRHEIISLHAANNAGGAQNYPMCVNVKVVSSGTATPCAGGADCRVGEKLYNAADPGINFNLYQSFNSYVTPGPAVWSELPSATHRAYRINS</sequence>
<evidence type="ECO:0000256" key="5">
    <source>
        <dbReference type="SAM" id="SignalP"/>
    </source>
</evidence>
<dbReference type="GO" id="GO:0005576">
    <property type="term" value="C:extracellular region"/>
    <property type="evidence" value="ECO:0007669"/>
    <property type="project" value="UniProtKB-SubCell"/>
</dbReference>
<reference evidence="7" key="1">
    <citation type="submission" date="2023-07" db="EMBL/GenBank/DDBJ databases">
        <title>Black Yeasts Isolated from many extreme environments.</title>
        <authorList>
            <person name="Coleine C."/>
            <person name="Stajich J.E."/>
            <person name="Selbmann L."/>
        </authorList>
    </citation>
    <scope>NUCLEOTIDE SEQUENCE</scope>
    <source>
        <strain evidence="7">CCFEE 5485</strain>
    </source>
</reference>
<evidence type="ECO:0000313" key="7">
    <source>
        <dbReference type="EMBL" id="KAK3678816.1"/>
    </source>
</evidence>
<evidence type="ECO:0000256" key="3">
    <source>
        <dbReference type="ARBA" id="ARBA00022525"/>
    </source>
</evidence>
<comment type="cofactor">
    <cofactor evidence="1">
        <name>Cu(2+)</name>
        <dbReference type="ChEBI" id="CHEBI:29036"/>
    </cofactor>
</comment>
<keyword evidence="5" id="KW-0732">Signal</keyword>
<evidence type="ECO:0000313" key="8">
    <source>
        <dbReference type="Proteomes" id="UP001274830"/>
    </source>
</evidence>
<gene>
    <name evidence="7" type="ORF">LTR78_001269</name>
</gene>
<feature type="domain" description="Auxiliary Activity family 9 catalytic" evidence="6">
    <location>
        <begin position="21"/>
        <end position="240"/>
    </location>
</feature>
<organism evidence="7 8">
    <name type="scientific">Recurvomyces mirabilis</name>
    <dbReference type="NCBI Taxonomy" id="574656"/>
    <lineage>
        <taxon>Eukaryota</taxon>
        <taxon>Fungi</taxon>
        <taxon>Dikarya</taxon>
        <taxon>Ascomycota</taxon>
        <taxon>Pezizomycotina</taxon>
        <taxon>Dothideomycetes</taxon>
        <taxon>Dothideomycetidae</taxon>
        <taxon>Mycosphaerellales</taxon>
        <taxon>Teratosphaeriaceae</taxon>
        <taxon>Recurvomyces</taxon>
    </lineage>
</organism>
<dbReference type="InterPro" id="IPR005103">
    <property type="entry name" value="AA9_LPMO"/>
</dbReference>
<dbReference type="InterPro" id="IPR049892">
    <property type="entry name" value="AA9"/>
</dbReference>
<comment type="subcellular location">
    <subcellularLocation>
        <location evidence="2">Secreted</location>
    </subcellularLocation>
</comment>
<feature type="signal peptide" evidence="5">
    <location>
        <begin position="1"/>
        <end position="20"/>
    </location>
</feature>
<evidence type="ECO:0000256" key="4">
    <source>
        <dbReference type="ARBA" id="ARBA00023157"/>
    </source>
</evidence>
<dbReference type="Gene3D" id="2.70.50.70">
    <property type="match status" value="1"/>
</dbReference>
<evidence type="ECO:0000256" key="1">
    <source>
        <dbReference type="ARBA" id="ARBA00001973"/>
    </source>
</evidence>
<evidence type="ECO:0000256" key="2">
    <source>
        <dbReference type="ARBA" id="ARBA00004613"/>
    </source>
</evidence>
<dbReference type="Pfam" id="PF03443">
    <property type="entry name" value="AA9"/>
    <property type="match status" value="1"/>
</dbReference>
<comment type="caution">
    <text evidence="7">The sequence shown here is derived from an EMBL/GenBank/DDBJ whole genome shotgun (WGS) entry which is preliminary data.</text>
</comment>
<dbReference type="CDD" id="cd21175">
    <property type="entry name" value="LPMO_AA9"/>
    <property type="match status" value="1"/>
</dbReference>
<protein>
    <recommendedName>
        <fullName evidence="6">Auxiliary Activity family 9 catalytic domain-containing protein</fullName>
    </recommendedName>
</protein>
<accession>A0AAE0WWI0</accession>
<keyword evidence="3" id="KW-0964">Secreted</keyword>
<evidence type="ECO:0000259" key="6">
    <source>
        <dbReference type="Pfam" id="PF03443"/>
    </source>
</evidence>
<dbReference type="PANTHER" id="PTHR33353:SF34">
    <property type="entry name" value="ENDO-BETA-1,4-GLUCANASE D"/>
    <property type="match status" value="1"/>
</dbReference>
<feature type="chain" id="PRO_5041911312" description="Auxiliary Activity family 9 catalytic domain-containing protein" evidence="5">
    <location>
        <begin position="21"/>
        <end position="265"/>
    </location>
</feature>
<name>A0AAE0WWI0_9PEZI</name>
<proteinExistence type="predicted"/>